<dbReference type="EMBL" id="CAJVPW010000058">
    <property type="protein sequence ID" value="CAG8441495.1"/>
    <property type="molecule type" value="Genomic_DNA"/>
</dbReference>
<comment type="caution">
    <text evidence="1">The sequence shown here is derived from an EMBL/GenBank/DDBJ whole genome shotgun (WGS) entry which is preliminary data.</text>
</comment>
<keyword evidence="2" id="KW-1185">Reference proteome</keyword>
<accession>A0ACA9JXQ3</accession>
<evidence type="ECO:0000313" key="2">
    <source>
        <dbReference type="Proteomes" id="UP000789366"/>
    </source>
</evidence>
<protein>
    <submittedName>
        <fullName evidence="1">5717_t:CDS:1</fullName>
    </submittedName>
</protein>
<reference evidence="1" key="1">
    <citation type="submission" date="2021-06" db="EMBL/GenBank/DDBJ databases">
        <authorList>
            <person name="Kallberg Y."/>
            <person name="Tangrot J."/>
            <person name="Rosling A."/>
        </authorList>
    </citation>
    <scope>NUCLEOTIDE SEQUENCE</scope>
    <source>
        <strain evidence="1">28 12/20/2015</strain>
    </source>
</reference>
<evidence type="ECO:0000313" key="1">
    <source>
        <dbReference type="EMBL" id="CAG8441495.1"/>
    </source>
</evidence>
<proteinExistence type="predicted"/>
<gene>
    <name evidence="1" type="ORF">SPELUC_LOCUS211</name>
</gene>
<dbReference type="Proteomes" id="UP000789366">
    <property type="component" value="Unassembled WGS sequence"/>
</dbReference>
<organism evidence="1 2">
    <name type="scientific">Cetraspora pellucida</name>
    <dbReference type="NCBI Taxonomy" id="1433469"/>
    <lineage>
        <taxon>Eukaryota</taxon>
        <taxon>Fungi</taxon>
        <taxon>Fungi incertae sedis</taxon>
        <taxon>Mucoromycota</taxon>
        <taxon>Glomeromycotina</taxon>
        <taxon>Glomeromycetes</taxon>
        <taxon>Diversisporales</taxon>
        <taxon>Gigasporaceae</taxon>
        <taxon>Cetraspora</taxon>
    </lineage>
</organism>
<sequence>MQPSSGFALPLSTQGQRWSGFYRSEQKKKGNRYDAKCKYCLIELTGKPEKLHQHVLRCSNWPASEKTAYLQKIADENPTSQDCEDTYQSPTQGTILDWYSRPLSQNQSEKLHQKLLKAIVYGNIPFCIVENPYLQSYLRELNPSYNPPSRDMIKGRLLTQMFSDHIQKKLNKLPTLTDLTISLDGWTDNARNSIYGFMALKEHQEFVLDILDLSAHHHTSDFLKNKVKDVLSNNGIKMSSTIAVITDNASNMDKMRRLLNEEYSNIIPIRCCLHVFNLIVKDIVSFYSTASVCKKNQKLVNFFNSSHIWRRELQNWQKNQGINHSLATFCETRWYSLAKVCMEVSTYEQGFQHCLSLSEASHSKYSEIENAVVKNLIRDKYHFATNDTLMKVIKPVVDAIGRLESNDSILADVFKELIHIHQQISQLEVPINGFQAHALFDKFAGNAPLLRHLATKVFAIVPHGAGCERLFSSLGLIKSKVRNKLTPDNLSIIGQLRSELKKKVSTEVTKQNKIVPELSTDDDRGVDIFFDEAEENEQLEDLNEELEEIFEQDEVFFLEEFFDFAMYEKDQELFEDLVQFNVEQDDQLLEEKDWSIDDILLGNK</sequence>
<name>A0ACA9JXQ3_9GLOM</name>